<dbReference type="EMBL" id="JAGTTL010000009">
    <property type="protein sequence ID" value="KAK6318069.1"/>
    <property type="molecule type" value="Genomic_DNA"/>
</dbReference>
<proteinExistence type="predicted"/>
<dbReference type="Proteomes" id="UP001356427">
    <property type="component" value="Unassembled WGS sequence"/>
</dbReference>
<dbReference type="GO" id="GO:0005760">
    <property type="term" value="C:gamma DNA polymerase complex"/>
    <property type="evidence" value="ECO:0007669"/>
    <property type="project" value="InterPro"/>
</dbReference>
<keyword evidence="4" id="KW-1185">Reference proteome</keyword>
<dbReference type="PANTHER" id="PTHR10267:SF0">
    <property type="entry name" value="DNA POLYMERASE SUBUNIT GAMMA-1"/>
    <property type="match status" value="1"/>
</dbReference>
<accession>A0AAN8LYM3</accession>
<dbReference type="InterPro" id="IPR041336">
    <property type="entry name" value="DNApol_Exo"/>
</dbReference>
<dbReference type="PANTHER" id="PTHR10267">
    <property type="entry name" value="DNA POLYMERASE SUBUNIT GAMMA-1"/>
    <property type="match status" value="1"/>
</dbReference>
<comment type="caution">
    <text evidence="3">The sequence shown here is derived from an EMBL/GenBank/DDBJ whole genome shotgun (WGS) entry which is preliminary data.</text>
</comment>
<dbReference type="GO" id="GO:0006264">
    <property type="term" value="P:mitochondrial DNA replication"/>
    <property type="evidence" value="ECO:0007669"/>
    <property type="project" value="TreeGrafter"/>
</dbReference>
<dbReference type="SUPFAM" id="SSF56672">
    <property type="entry name" value="DNA/RNA polymerases"/>
    <property type="match status" value="1"/>
</dbReference>
<reference evidence="3 4" key="1">
    <citation type="submission" date="2021-04" db="EMBL/GenBank/DDBJ databases">
        <authorList>
            <person name="De Guttry C."/>
            <person name="Zahm M."/>
            <person name="Klopp C."/>
            <person name="Cabau C."/>
            <person name="Louis A."/>
            <person name="Berthelot C."/>
            <person name="Parey E."/>
            <person name="Roest Crollius H."/>
            <person name="Montfort J."/>
            <person name="Robinson-Rechavi M."/>
            <person name="Bucao C."/>
            <person name="Bouchez O."/>
            <person name="Gislard M."/>
            <person name="Lluch J."/>
            <person name="Milhes M."/>
            <person name="Lampietro C."/>
            <person name="Lopez Roques C."/>
            <person name="Donnadieu C."/>
            <person name="Braasch I."/>
            <person name="Desvignes T."/>
            <person name="Postlethwait J."/>
            <person name="Bobe J."/>
            <person name="Wedekind C."/>
            <person name="Guiguen Y."/>
        </authorList>
    </citation>
    <scope>NUCLEOTIDE SEQUENCE [LARGE SCALE GENOMIC DNA]</scope>
    <source>
        <strain evidence="3">Cs_M1</strain>
        <tissue evidence="3">Blood</tissue>
    </source>
</reference>
<dbReference type="GO" id="GO:0003677">
    <property type="term" value="F:DNA binding"/>
    <property type="evidence" value="ECO:0007669"/>
    <property type="project" value="InterPro"/>
</dbReference>
<dbReference type="InterPro" id="IPR043502">
    <property type="entry name" value="DNA/RNA_pol_sf"/>
</dbReference>
<dbReference type="InterPro" id="IPR002297">
    <property type="entry name" value="DNA-dir_DNA_pol_A_mt"/>
</dbReference>
<feature type="compositionally biased region" description="Low complexity" evidence="1">
    <location>
        <begin position="418"/>
        <end position="431"/>
    </location>
</feature>
<gene>
    <name evidence="3" type="ORF">J4Q44_G00113600</name>
</gene>
<evidence type="ECO:0000313" key="3">
    <source>
        <dbReference type="EMBL" id="KAK6318069.1"/>
    </source>
</evidence>
<sequence>MRAEDCKAVARNLRHIGPQGSKARFLDTMSLHIAISGLTGFQLKLWMANKHGKRRGLQEVKEMHAIQSLTRINNPPCPSREALERLKETWVTPKMMGLTWDGFPLHCTEQHGWGYLVPGRRDNLMEPQGEGEDTTGPVCPHRAIESVYREYCEQKGKEQPRCLDNGLSDDLMLTDSLLWQTVEELSRLDSVSEEENGGRVMMTKRKDGSNNTVGSPFSKDFLSKMEDSTLRAGWGGTNVTRALEINKMISFWRNAQKRINSQKVVWLRKGELPPTVSRHEEYDEEVQDGAILPQVVTAGTVTHRAVEPTWLTASNARRDRVGSDLKAMVQVPPGYHLVGWTWTPRSCGSLPCCERPTLLACTAAQRSGWMTLQGKKSQGTYLHSRTADTVGISCEHAEIFNYGASTVPGSPLPSAYNSTTASASRRSPARPGRCMPSPRA</sequence>
<dbReference type="GO" id="GO:0003887">
    <property type="term" value="F:DNA-directed DNA polymerase activity"/>
    <property type="evidence" value="ECO:0007669"/>
    <property type="project" value="TreeGrafter"/>
</dbReference>
<dbReference type="Gene3D" id="3.30.420.390">
    <property type="match status" value="1"/>
</dbReference>
<organism evidence="3 4">
    <name type="scientific">Coregonus suidteri</name>
    <dbReference type="NCBI Taxonomy" id="861788"/>
    <lineage>
        <taxon>Eukaryota</taxon>
        <taxon>Metazoa</taxon>
        <taxon>Chordata</taxon>
        <taxon>Craniata</taxon>
        <taxon>Vertebrata</taxon>
        <taxon>Euteleostomi</taxon>
        <taxon>Actinopterygii</taxon>
        <taxon>Neopterygii</taxon>
        <taxon>Teleostei</taxon>
        <taxon>Protacanthopterygii</taxon>
        <taxon>Salmoniformes</taxon>
        <taxon>Salmonidae</taxon>
        <taxon>Coregoninae</taxon>
        <taxon>Coregonus</taxon>
    </lineage>
</organism>
<dbReference type="GO" id="GO:0008408">
    <property type="term" value="F:3'-5' exonuclease activity"/>
    <property type="evidence" value="ECO:0007669"/>
    <property type="project" value="TreeGrafter"/>
</dbReference>
<protein>
    <recommendedName>
        <fullName evidence="2">DNA mitochondrial polymerase exonuclease domain-containing protein</fullName>
    </recommendedName>
</protein>
<evidence type="ECO:0000259" key="2">
    <source>
        <dbReference type="Pfam" id="PF18136"/>
    </source>
</evidence>
<dbReference type="Pfam" id="PF18136">
    <property type="entry name" value="DNApol_Exo"/>
    <property type="match status" value="1"/>
</dbReference>
<evidence type="ECO:0000313" key="4">
    <source>
        <dbReference type="Proteomes" id="UP001356427"/>
    </source>
</evidence>
<evidence type="ECO:0000256" key="1">
    <source>
        <dbReference type="SAM" id="MobiDB-lite"/>
    </source>
</evidence>
<feature type="region of interest" description="Disordered" evidence="1">
    <location>
        <begin position="413"/>
        <end position="440"/>
    </location>
</feature>
<dbReference type="AlphaFoldDB" id="A0AAN8LYM3"/>
<feature type="domain" description="DNA mitochondrial polymerase exonuclease" evidence="2">
    <location>
        <begin position="19"/>
        <end position="67"/>
    </location>
</feature>
<name>A0AAN8LYM3_9TELE</name>